<evidence type="ECO:0000313" key="4">
    <source>
        <dbReference type="Proteomes" id="UP001652625"/>
    </source>
</evidence>
<dbReference type="PROSITE" id="PS51352">
    <property type="entry name" value="THIOREDOXIN_2"/>
    <property type="match status" value="1"/>
</dbReference>
<organism evidence="4 5">
    <name type="scientific">Hydra vulgaris</name>
    <name type="common">Hydra</name>
    <name type="synonym">Hydra attenuata</name>
    <dbReference type="NCBI Taxonomy" id="6087"/>
    <lineage>
        <taxon>Eukaryota</taxon>
        <taxon>Metazoa</taxon>
        <taxon>Cnidaria</taxon>
        <taxon>Hydrozoa</taxon>
        <taxon>Hydroidolina</taxon>
        <taxon>Anthoathecata</taxon>
        <taxon>Aplanulata</taxon>
        <taxon>Hydridae</taxon>
        <taxon>Hydra</taxon>
    </lineage>
</organism>
<dbReference type="PANTHER" id="PTHR46115">
    <property type="entry name" value="THIOREDOXIN-LIKE PROTEIN 1"/>
    <property type="match status" value="1"/>
</dbReference>
<sequence>MVLKVATKKEFDSILQNHERVAVDFTATWCGPCKMIGPKFEKLAEKYSSIKFIKVDVDENSETSEAHGIAAMPTFKFFRNGSEGVSELVGASETELDAKLQALASA</sequence>
<name>A0ABM4BEH2_HYDVU</name>
<dbReference type="InterPro" id="IPR036249">
    <property type="entry name" value="Thioredoxin-like_sf"/>
</dbReference>
<dbReference type="InterPro" id="IPR005746">
    <property type="entry name" value="Thioredoxin"/>
</dbReference>
<evidence type="ECO:0000313" key="5">
    <source>
        <dbReference type="RefSeq" id="XP_065647363.1"/>
    </source>
</evidence>
<dbReference type="GeneID" id="100205970"/>
<gene>
    <name evidence="5" type="primary">LOC100205970</name>
</gene>
<dbReference type="RefSeq" id="XP_065647363.1">
    <property type="nucleotide sequence ID" value="XM_065791291.1"/>
</dbReference>
<feature type="domain" description="Thioredoxin" evidence="3">
    <location>
        <begin position="1"/>
        <end position="106"/>
    </location>
</feature>
<dbReference type="SUPFAM" id="SSF52833">
    <property type="entry name" value="Thioredoxin-like"/>
    <property type="match status" value="1"/>
</dbReference>
<accession>A0ABM4BEH2</accession>
<evidence type="ECO:0000256" key="2">
    <source>
        <dbReference type="PIRNR" id="PIRNR000077"/>
    </source>
</evidence>
<dbReference type="InterPro" id="IPR013766">
    <property type="entry name" value="Thioredoxin_domain"/>
</dbReference>
<reference evidence="4" key="1">
    <citation type="submission" date="2025-05" db="UniProtKB">
        <authorList>
            <consortium name="RefSeq"/>
        </authorList>
    </citation>
    <scope>NUCLEOTIDE SEQUENCE [LARGE SCALE GENOMIC DNA]</scope>
</reference>
<dbReference type="PRINTS" id="PR00421">
    <property type="entry name" value="THIOREDOXIN"/>
</dbReference>
<comment type="similarity">
    <text evidence="2">Belongs to the thioredoxin family.</text>
</comment>
<keyword evidence="4" id="KW-1185">Reference proteome</keyword>
<evidence type="ECO:0000259" key="3">
    <source>
        <dbReference type="PROSITE" id="PS51352"/>
    </source>
</evidence>
<evidence type="ECO:0000256" key="1">
    <source>
        <dbReference type="ARBA" id="ARBA00023157"/>
    </source>
</evidence>
<dbReference type="Pfam" id="PF00085">
    <property type="entry name" value="Thioredoxin"/>
    <property type="match status" value="1"/>
</dbReference>
<dbReference type="Proteomes" id="UP001652625">
    <property type="component" value="Chromosome 02"/>
</dbReference>
<proteinExistence type="inferred from homology"/>
<reference evidence="5" key="2">
    <citation type="submission" date="2025-08" db="UniProtKB">
        <authorList>
            <consortium name="RefSeq"/>
        </authorList>
    </citation>
    <scope>IDENTIFICATION</scope>
</reference>
<dbReference type="Gene3D" id="3.40.30.10">
    <property type="entry name" value="Glutaredoxin"/>
    <property type="match status" value="1"/>
</dbReference>
<protein>
    <recommendedName>
        <fullName evidence="2">Thioredoxin</fullName>
    </recommendedName>
</protein>
<dbReference type="PIRSF" id="PIRSF000077">
    <property type="entry name" value="Thioredoxin"/>
    <property type="match status" value="1"/>
</dbReference>
<keyword evidence="1" id="KW-1015">Disulfide bond</keyword>
<dbReference type="CDD" id="cd02947">
    <property type="entry name" value="TRX_family"/>
    <property type="match status" value="1"/>
</dbReference>